<comment type="similarity">
    <text evidence="3 21">Belongs to the DNA repair enzymes AP/ExoA family.</text>
</comment>
<feature type="active site" description="Proton acceptor" evidence="17">
    <location>
        <position position="320"/>
    </location>
</feature>
<dbReference type="CTD" id="27301"/>
<keyword evidence="18" id="KW-0464">Manganese</keyword>
<dbReference type="GO" id="GO:0003677">
    <property type="term" value="F:DNA binding"/>
    <property type="evidence" value="ECO:0007669"/>
    <property type="project" value="UniProtKB-KW"/>
</dbReference>
<evidence type="ECO:0000256" key="15">
    <source>
        <dbReference type="ARBA" id="ARBA00023204"/>
    </source>
</evidence>
<accession>A0A6P8PNR9</accession>
<dbReference type="AlphaFoldDB" id="A0A6P8PNR9"/>
<dbReference type="PANTHER" id="PTHR22748:SF27">
    <property type="entry name" value="DNA-(APURINIC OR APYRIMIDINIC SITE) ENDONUCLEASE 2"/>
    <property type="match status" value="1"/>
</dbReference>
<name>A0A6P8PNR9_GEOSA</name>
<evidence type="ECO:0000256" key="17">
    <source>
        <dbReference type="PIRSR" id="PIRSR604808-1"/>
    </source>
</evidence>
<dbReference type="InterPro" id="IPR005135">
    <property type="entry name" value="Endo/exonuclease/phosphatase"/>
</dbReference>
<dbReference type="NCBIfam" id="TIGR00633">
    <property type="entry name" value="xth"/>
    <property type="match status" value="1"/>
</dbReference>
<dbReference type="SUPFAM" id="SSF56219">
    <property type="entry name" value="DNase I-like"/>
    <property type="match status" value="1"/>
</dbReference>
<evidence type="ECO:0000256" key="9">
    <source>
        <dbReference type="ARBA" id="ARBA00022771"/>
    </source>
</evidence>
<gene>
    <name evidence="24" type="primary">APEX2</name>
</gene>
<evidence type="ECO:0000256" key="20">
    <source>
        <dbReference type="PROSITE-ProRule" id="PRU01343"/>
    </source>
</evidence>
<evidence type="ECO:0000313" key="23">
    <source>
        <dbReference type="Proteomes" id="UP000515159"/>
    </source>
</evidence>
<evidence type="ECO:0000256" key="4">
    <source>
        <dbReference type="ARBA" id="ARBA00022490"/>
    </source>
</evidence>
<evidence type="ECO:0000256" key="6">
    <source>
        <dbReference type="ARBA" id="ARBA00022723"/>
    </source>
</evidence>
<dbReference type="InterPro" id="IPR020847">
    <property type="entry name" value="AP_endonuclease_F1_BS"/>
</dbReference>
<keyword evidence="24" id="KW-0456">Lyase</keyword>
<dbReference type="OrthoDB" id="391817at2759"/>
<feature type="site" description="Important for catalytic activity" evidence="19">
    <location>
        <position position="293"/>
    </location>
</feature>
<feature type="domain" description="GRF-type" evidence="22">
    <location>
        <begin position="476"/>
        <end position="525"/>
    </location>
</feature>
<evidence type="ECO:0000256" key="5">
    <source>
        <dbReference type="ARBA" id="ARBA00022722"/>
    </source>
</evidence>
<dbReference type="FunFam" id="3.60.10.10:FF:000030">
    <property type="entry name" value="DNA-(apurinic or apyrimidinic site) lyase"/>
    <property type="match status" value="1"/>
</dbReference>
<keyword evidence="11" id="KW-0862">Zinc</keyword>
<dbReference type="PROSITE" id="PS51435">
    <property type="entry name" value="AP_NUCLEASE_F1_4"/>
    <property type="match status" value="1"/>
</dbReference>
<dbReference type="PROSITE" id="PS00726">
    <property type="entry name" value="AP_NUCLEASE_F1_1"/>
    <property type="match status" value="1"/>
</dbReference>
<comment type="function">
    <text evidence="21">Initiates repair of AP sites in DNA by catalyzing hydrolytic incision of the phosphodiester backbone immediately adjacent to the damage, generating a single-strand break with 5'-deoxyribose phosphate and 3'-hydroxyl ends.</text>
</comment>
<dbReference type="RefSeq" id="XP_033777156.1">
    <property type="nucleotide sequence ID" value="XM_033921265.1"/>
</dbReference>
<keyword evidence="23" id="KW-1185">Reference proteome</keyword>
<evidence type="ECO:0000256" key="1">
    <source>
        <dbReference type="ARBA" id="ARBA00000493"/>
    </source>
</evidence>
<dbReference type="GeneID" id="117348784"/>
<reference evidence="24" key="1">
    <citation type="submission" date="2025-08" db="UniProtKB">
        <authorList>
            <consortium name="RefSeq"/>
        </authorList>
    </citation>
    <scope>IDENTIFICATION</scope>
</reference>
<keyword evidence="13 21" id="KW-0238">DNA-binding</keyword>
<keyword evidence="9 20" id="KW-0863">Zinc-finger</keyword>
<dbReference type="InParanoid" id="A0A6P8PNR9"/>
<keyword evidence="8 21" id="KW-0227">DNA damage</keyword>
<dbReference type="PROSITE" id="PS51999">
    <property type="entry name" value="ZF_GRF"/>
    <property type="match status" value="1"/>
</dbReference>
<dbReference type="PANTHER" id="PTHR22748">
    <property type="entry name" value="AP ENDONUCLEASE"/>
    <property type="match status" value="1"/>
</dbReference>
<organism evidence="23 24">
    <name type="scientific">Geotrypetes seraphini</name>
    <name type="common">Gaboon caecilian</name>
    <name type="synonym">Caecilia seraphini</name>
    <dbReference type="NCBI Taxonomy" id="260995"/>
    <lineage>
        <taxon>Eukaryota</taxon>
        <taxon>Metazoa</taxon>
        <taxon>Chordata</taxon>
        <taxon>Craniata</taxon>
        <taxon>Vertebrata</taxon>
        <taxon>Euteleostomi</taxon>
        <taxon>Amphibia</taxon>
        <taxon>Gymnophiona</taxon>
        <taxon>Geotrypetes</taxon>
    </lineage>
</organism>
<keyword evidence="14 21" id="KW-0496">Mitochondrion</keyword>
<keyword evidence="5 21" id="KW-0540">Nuclease</keyword>
<dbReference type="EC" id="3.1.-.-" evidence="21"/>
<keyword evidence="7 21" id="KW-0255">Endonuclease</keyword>
<evidence type="ECO:0000256" key="2">
    <source>
        <dbReference type="ARBA" id="ARBA00001936"/>
    </source>
</evidence>
<dbReference type="GO" id="GO:0003906">
    <property type="term" value="F:DNA-(apurinic or apyrimidinic site) endonuclease activity"/>
    <property type="evidence" value="ECO:0007669"/>
    <property type="project" value="TreeGrafter"/>
</dbReference>
<dbReference type="FunCoup" id="A0A6P8PNR9">
    <property type="interactions" value="2443"/>
</dbReference>
<evidence type="ECO:0000313" key="24">
    <source>
        <dbReference type="RefSeq" id="XP_033777156.1"/>
    </source>
</evidence>
<feature type="binding site" evidence="18">
    <location>
        <position position="22"/>
    </location>
    <ligand>
        <name>Mg(2+)</name>
        <dbReference type="ChEBI" id="CHEBI:18420"/>
        <label>1</label>
    </ligand>
</feature>
<keyword evidence="15 21" id="KW-0234">DNA repair</keyword>
<evidence type="ECO:0000256" key="7">
    <source>
        <dbReference type="ARBA" id="ARBA00022759"/>
    </source>
</evidence>
<dbReference type="GO" id="GO:0008270">
    <property type="term" value="F:zinc ion binding"/>
    <property type="evidence" value="ECO:0007669"/>
    <property type="project" value="UniProtKB-KW"/>
</dbReference>
<keyword evidence="4 21" id="KW-0963">Cytoplasm</keyword>
<keyword evidence="12 18" id="KW-0460">Magnesium</keyword>
<evidence type="ECO:0000256" key="19">
    <source>
        <dbReference type="PIRSR" id="PIRSR604808-3"/>
    </source>
</evidence>
<dbReference type="Proteomes" id="UP000515159">
    <property type="component" value="Chromosome 1"/>
</dbReference>
<dbReference type="GO" id="GO:0006284">
    <property type="term" value="P:base-excision repair"/>
    <property type="evidence" value="ECO:0007669"/>
    <property type="project" value="TreeGrafter"/>
</dbReference>
<feature type="active site" description="Proton donor/acceptor" evidence="17">
    <location>
        <position position="198"/>
    </location>
</feature>
<keyword evidence="10 21" id="KW-0378">Hydrolase</keyword>
<dbReference type="KEGG" id="gsh:117348784"/>
<feature type="site" description="Interaction with DNA substrate" evidence="19">
    <location>
        <position position="320"/>
    </location>
</feature>
<evidence type="ECO:0000256" key="10">
    <source>
        <dbReference type="ARBA" id="ARBA00022801"/>
    </source>
</evidence>
<keyword evidence="6 18" id="KW-0479">Metal-binding</keyword>
<dbReference type="GO" id="GO:0005739">
    <property type="term" value="C:mitochondrion"/>
    <property type="evidence" value="ECO:0007669"/>
    <property type="project" value="UniProtKB-SubCell"/>
</dbReference>
<feature type="binding site" evidence="18">
    <location>
        <position position="49"/>
    </location>
    <ligand>
        <name>Mg(2+)</name>
        <dbReference type="ChEBI" id="CHEBI:18420"/>
        <label>1</label>
    </ligand>
</feature>
<dbReference type="GO" id="GO:0005634">
    <property type="term" value="C:nucleus"/>
    <property type="evidence" value="ECO:0007669"/>
    <property type="project" value="UniProtKB-SubCell"/>
</dbReference>
<dbReference type="InterPro" id="IPR004808">
    <property type="entry name" value="AP_endonuc_1"/>
</dbReference>
<comment type="catalytic activity">
    <reaction evidence="1">
        <text>Exonucleolytic cleavage in the 3'- to 5'-direction to yield nucleoside 5'-phosphates.</text>
        <dbReference type="EC" id="3.1.11.2"/>
    </reaction>
</comment>
<protein>
    <recommendedName>
        <fullName evidence="21">DNA-(apurinic or apyrimidinic site) endonuclease</fullName>
        <ecNumber evidence="21">3.1.-.-</ecNumber>
    </recommendedName>
</protein>
<feature type="binding site" evidence="18">
    <location>
        <position position="320"/>
    </location>
    <ligand>
        <name>Mg(2+)</name>
        <dbReference type="ChEBI" id="CHEBI:18420"/>
        <label>1</label>
    </ligand>
</feature>
<evidence type="ECO:0000256" key="18">
    <source>
        <dbReference type="PIRSR" id="PIRSR604808-2"/>
    </source>
</evidence>
<feature type="binding site" evidence="18">
    <location>
        <position position="198"/>
    </location>
    <ligand>
        <name>Mg(2+)</name>
        <dbReference type="ChEBI" id="CHEBI:18420"/>
        <label>1</label>
    </ligand>
</feature>
<dbReference type="GO" id="GO:0008081">
    <property type="term" value="F:phosphoric diester hydrolase activity"/>
    <property type="evidence" value="ECO:0007669"/>
    <property type="project" value="TreeGrafter"/>
</dbReference>
<evidence type="ECO:0000256" key="12">
    <source>
        <dbReference type="ARBA" id="ARBA00022842"/>
    </source>
</evidence>
<dbReference type="Pfam" id="PF06839">
    <property type="entry name" value="Zn_ribbon_GRF"/>
    <property type="match status" value="1"/>
</dbReference>
<sequence>MFWRQLLILLPPRSTMRIVSWNINGIRATKTGLKGTLESLQADIICLQETKVTRDLLDEPNAIVDGYNSYFSFSRGRSGYSGVATFCRDSVMPLAAEEGLSGLLTSNNGAIGHYGNTDEFSDEELQALDSEGRAVLTQHKILLSEGREETLTLINVYCPRADPEKPERKSFKLHFYRLLQARAEAILNAGGHVIILGDINTSHRPIDHCDPDSLEIFDENPSRKWLSQFLGDPGGTCASSAPPEERDGPESSRAARGRFLDSFRYFHPAQPNAFTCWSSATGARHTNYGTRIDYILGDAALVRELFQDSDLMPEVEGSDHCPVRAHLRCKVLPAPRCPPFCTRYLPEFAGRQQKLLQFLVKVDKGRNCTDKEAAKVFLESKEKRANQVSLGSKQGLLSGQKRNEAATLQKCAKRSKLGPSSGQGSLLRFLKPVEARATNPHPLTKTTLEEPAPRLETPPVEFWKSVLRGPSPPPLCKGHGETCVLRTVKKAGPNNGKQFYTCARPEGHVSNPQARCNFFQWVTRKAGHPS</sequence>
<evidence type="ECO:0000259" key="22">
    <source>
        <dbReference type="PROSITE" id="PS51999"/>
    </source>
</evidence>
<evidence type="ECO:0000256" key="14">
    <source>
        <dbReference type="ARBA" id="ARBA00023128"/>
    </source>
</evidence>
<dbReference type="Gene3D" id="3.60.10.10">
    <property type="entry name" value="Endonuclease/exonuclease/phosphatase"/>
    <property type="match status" value="1"/>
</dbReference>
<evidence type="ECO:0000256" key="13">
    <source>
        <dbReference type="ARBA" id="ARBA00023125"/>
    </source>
</evidence>
<dbReference type="InterPro" id="IPR036691">
    <property type="entry name" value="Endo/exonu/phosph_ase_sf"/>
</dbReference>
<feature type="binding site" evidence="18">
    <location>
        <position position="319"/>
    </location>
    <ligand>
        <name>Mg(2+)</name>
        <dbReference type="ChEBI" id="CHEBI:18420"/>
        <label>1</label>
    </ligand>
</feature>
<dbReference type="GO" id="GO:0016829">
    <property type="term" value="F:lyase activity"/>
    <property type="evidence" value="ECO:0007669"/>
    <property type="project" value="UniProtKB-KW"/>
</dbReference>
<evidence type="ECO:0000256" key="8">
    <source>
        <dbReference type="ARBA" id="ARBA00022763"/>
    </source>
</evidence>
<comment type="subcellular location">
    <subcellularLocation>
        <location evidence="21">Nucleus</location>
    </subcellularLocation>
    <subcellularLocation>
        <location evidence="21">Cytoplasm</location>
    </subcellularLocation>
    <subcellularLocation>
        <location evidence="21">Mitochondrion</location>
    </subcellularLocation>
</comment>
<feature type="binding site" evidence="18">
    <location>
        <position position="200"/>
    </location>
    <ligand>
        <name>Mg(2+)</name>
        <dbReference type="ChEBI" id="CHEBI:18420"/>
        <label>1</label>
    </ligand>
</feature>
<evidence type="ECO:0000256" key="3">
    <source>
        <dbReference type="ARBA" id="ARBA00007092"/>
    </source>
</evidence>
<evidence type="ECO:0000256" key="16">
    <source>
        <dbReference type="ARBA" id="ARBA00023242"/>
    </source>
</evidence>
<keyword evidence="16 21" id="KW-0539">Nucleus</keyword>
<dbReference type="Pfam" id="PF03372">
    <property type="entry name" value="Exo_endo_phos"/>
    <property type="match status" value="1"/>
</dbReference>
<dbReference type="GO" id="GO:0008311">
    <property type="term" value="F:double-stranded DNA 3'-5' DNA exonuclease activity"/>
    <property type="evidence" value="ECO:0007669"/>
    <property type="project" value="UniProtKB-EC"/>
</dbReference>
<feature type="active site" evidence="17">
    <location>
        <position position="157"/>
    </location>
</feature>
<dbReference type="CDD" id="cd09088">
    <property type="entry name" value="Ape2-like_AP-endo"/>
    <property type="match status" value="1"/>
</dbReference>
<dbReference type="InterPro" id="IPR010666">
    <property type="entry name" value="Znf_GRF"/>
</dbReference>
<comment type="cofactor">
    <cofactor evidence="2">
        <name>Mn(2+)</name>
        <dbReference type="ChEBI" id="CHEBI:29035"/>
    </cofactor>
</comment>
<comment type="cofactor">
    <cofactor evidence="18 21">
        <name>Mg(2+)</name>
        <dbReference type="ChEBI" id="CHEBI:18420"/>
    </cofactor>
    <cofactor evidence="18 21">
        <name>Mn(2+)</name>
        <dbReference type="ChEBI" id="CHEBI:29035"/>
    </cofactor>
    <text evidence="18 21">Probably binds two magnesium or manganese ions per subunit.</text>
</comment>
<evidence type="ECO:0000256" key="11">
    <source>
        <dbReference type="ARBA" id="ARBA00022833"/>
    </source>
</evidence>
<proteinExistence type="inferred from homology"/>
<evidence type="ECO:0000256" key="21">
    <source>
        <dbReference type="RuleBase" id="RU362131"/>
    </source>
</evidence>
<feature type="site" description="Transition state stabilizer" evidence="19">
    <location>
        <position position="200"/>
    </location>
</feature>